<dbReference type="EMBL" id="JAVFHQ010000035">
    <property type="protein sequence ID" value="KAK4543153.1"/>
    <property type="molecule type" value="Genomic_DNA"/>
</dbReference>
<evidence type="ECO:0000256" key="1">
    <source>
        <dbReference type="SAM" id="Phobius"/>
    </source>
</evidence>
<feature type="transmembrane region" description="Helical" evidence="1">
    <location>
        <begin position="59"/>
        <end position="76"/>
    </location>
</feature>
<feature type="transmembrane region" description="Helical" evidence="1">
    <location>
        <begin position="82"/>
        <end position="103"/>
    </location>
</feature>
<accession>A0AAV9JDB4</accession>
<evidence type="ECO:0000313" key="2">
    <source>
        <dbReference type="EMBL" id="KAK4543153.1"/>
    </source>
</evidence>
<sequence>MVEHVQHKRAEVYLANALTILWYICWPVGMLLYYLAVAVLFVLKLLYRPAGFLLQPFVYLGRFIVACLIAPFQLLVRFETLYIYLGVAAIAGLTVGLAVSYAYGSLSSLLRLGSEPESAPGRTAKEYRVAKRTEKAKLEAPLMTAGAHSPAAVSPSHMSMSDSARKARRSKGLLNQTIMEVDSDY</sequence>
<keyword evidence="1" id="KW-1133">Transmembrane helix</keyword>
<reference evidence="2 3" key="1">
    <citation type="submission" date="2021-11" db="EMBL/GenBank/DDBJ databases">
        <title>Black yeast isolated from Biological Soil Crust.</title>
        <authorList>
            <person name="Kurbessoian T."/>
        </authorList>
    </citation>
    <scope>NUCLEOTIDE SEQUENCE [LARGE SCALE GENOMIC DNA]</scope>
    <source>
        <strain evidence="2 3">CCFEE 5522</strain>
    </source>
</reference>
<dbReference type="Proteomes" id="UP001324427">
    <property type="component" value="Unassembled WGS sequence"/>
</dbReference>
<protein>
    <submittedName>
        <fullName evidence="2">Uncharacterized protein</fullName>
    </submittedName>
</protein>
<dbReference type="AlphaFoldDB" id="A0AAV9JDB4"/>
<proteinExistence type="predicted"/>
<gene>
    <name evidence="2" type="ORF">LTR36_005931</name>
</gene>
<organism evidence="2 3">
    <name type="scientific">Oleoguttula mirabilis</name>
    <dbReference type="NCBI Taxonomy" id="1507867"/>
    <lineage>
        <taxon>Eukaryota</taxon>
        <taxon>Fungi</taxon>
        <taxon>Dikarya</taxon>
        <taxon>Ascomycota</taxon>
        <taxon>Pezizomycotina</taxon>
        <taxon>Dothideomycetes</taxon>
        <taxon>Dothideomycetidae</taxon>
        <taxon>Mycosphaerellales</taxon>
        <taxon>Teratosphaeriaceae</taxon>
        <taxon>Oleoguttula</taxon>
    </lineage>
</organism>
<keyword evidence="3" id="KW-1185">Reference proteome</keyword>
<feature type="transmembrane region" description="Helical" evidence="1">
    <location>
        <begin position="20"/>
        <end position="47"/>
    </location>
</feature>
<keyword evidence="1" id="KW-0472">Membrane</keyword>
<keyword evidence="1" id="KW-0812">Transmembrane</keyword>
<evidence type="ECO:0000313" key="3">
    <source>
        <dbReference type="Proteomes" id="UP001324427"/>
    </source>
</evidence>
<comment type="caution">
    <text evidence="2">The sequence shown here is derived from an EMBL/GenBank/DDBJ whole genome shotgun (WGS) entry which is preliminary data.</text>
</comment>
<name>A0AAV9JDB4_9PEZI</name>